<protein>
    <recommendedName>
        <fullName evidence="4">PsbP C-terminal domain-containing protein</fullName>
    </recommendedName>
</protein>
<keyword evidence="1" id="KW-0732">Signal</keyword>
<proteinExistence type="predicted"/>
<gene>
    <name evidence="2" type="ORF">Pla123a_36190</name>
</gene>
<sequence precursor="true">MTYRSLLTAALMLSPAAAVAQEAAVADAPAAQEPTIVELADGDLTMAAPASWKKAPPRNRIIEQEFAVAIKELDVPARFTVMASGGSIEQNVSRWVGQFSRLDEPKNGGPKEGKPGELHELDANGMKAHWVDLSGDYMDSPRGPFGPQEERKDYRVLAAIVETKDSGNYFFKLVGPEQVVAKHKEAYLEMLKSVKAK</sequence>
<evidence type="ECO:0000313" key="3">
    <source>
        <dbReference type="Proteomes" id="UP000318478"/>
    </source>
</evidence>
<evidence type="ECO:0000313" key="2">
    <source>
        <dbReference type="EMBL" id="TWT73726.1"/>
    </source>
</evidence>
<organism evidence="2 3">
    <name type="scientific">Posidoniimonas polymericola</name>
    <dbReference type="NCBI Taxonomy" id="2528002"/>
    <lineage>
        <taxon>Bacteria</taxon>
        <taxon>Pseudomonadati</taxon>
        <taxon>Planctomycetota</taxon>
        <taxon>Planctomycetia</taxon>
        <taxon>Pirellulales</taxon>
        <taxon>Lacipirellulaceae</taxon>
        <taxon>Posidoniimonas</taxon>
    </lineage>
</organism>
<evidence type="ECO:0008006" key="4">
    <source>
        <dbReference type="Google" id="ProtNLM"/>
    </source>
</evidence>
<reference evidence="2 3" key="1">
    <citation type="submission" date="2019-02" db="EMBL/GenBank/DDBJ databases">
        <title>Deep-cultivation of Planctomycetes and their phenomic and genomic characterization uncovers novel biology.</title>
        <authorList>
            <person name="Wiegand S."/>
            <person name="Jogler M."/>
            <person name="Boedeker C."/>
            <person name="Pinto D."/>
            <person name="Vollmers J."/>
            <person name="Rivas-Marin E."/>
            <person name="Kohn T."/>
            <person name="Peeters S.H."/>
            <person name="Heuer A."/>
            <person name="Rast P."/>
            <person name="Oberbeckmann S."/>
            <person name="Bunk B."/>
            <person name="Jeske O."/>
            <person name="Meyerdierks A."/>
            <person name="Storesund J.E."/>
            <person name="Kallscheuer N."/>
            <person name="Luecker S."/>
            <person name="Lage O.M."/>
            <person name="Pohl T."/>
            <person name="Merkel B.J."/>
            <person name="Hornburger P."/>
            <person name="Mueller R.-W."/>
            <person name="Bruemmer F."/>
            <person name="Labrenz M."/>
            <person name="Spormann A.M."/>
            <person name="Op Den Camp H."/>
            <person name="Overmann J."/>
            <person name="Amann R."/>
            <person name="Jetten M.S.M."/>
            <person name="Mascher T."/>
            <person name="Medema M.H."/>
            <person name="Devos D.P."/>
            <person name="Kaster A.-K."/>
            <person name="Ovreas L."/>
            <person name="Rohde M."/>
            <person name="Galperin M.Y."/>
            <person name="Jogler C."/>
        </authorList>
    </citation>
    <scope>NUCLEOTIDE SEQUENCE [LARGE SCALE GENOMIC DNA]</scope>
    <source>
        <strain evidence="2 3">Pla123a</strain>
    </source>
</reference>
<accession>A0A5C5YDD3</accession>
<dbReference type="Proteomes" id="UP000318478">
    <property type="component" value="Unassembled WGS sequence"/>
</dbReference>
<comment type="caution">
    <text evidence="2">The sequence shown here is derived from an EMBL/GenBank/DDBJ whole genome shotgun (WGS) entry which is preliminary data.</text>
</comment>
<evidence type="ECO:0000256" key="1">
    <source>
        <dbReference type="SAM" id="SignalP"/>
    </source>
</evidence>
<name>A0A5C5YDD3_9BACT</name>
<feature type="signal peptide" evidence="1">
    <location>
        <begin position="1"/>
        <end position="20"/>
    </location>
</feature>
<feature type="chain" id="PRO_5022727674" description="PsbP C-terminal domain-containing protein" evidence="1">
    <location>
        <begin position="21"/>
        <end position="197"/>
    </location>
</feature>
<dbReference type="EMBL" id="SJPO01000009">
    <property type="protein sequence ID" value="TWT73726.1"/>
    <property type="molecule type" value="Genomic_DNA"/>
</dbReference>
<dbReference type="OrthoDB" id="5764172at2"/>
<dbReference type="RefSeq" id="WP_146589476.1">
    <property type="nucleotide sequence ID" value="NZ_SJPO01000009.1"/>
</dbReference>
<dbReference type="AlphaFoldDB" id="A0A5C5YDD3"/>
<keyword evidence="3" id="KW-1185">Reference proteome</keyword>